<keyword evidence="4" id="KW-0378">Hydrolase</keyword>
<dbReference type="SUPFAM" id="SSF109604">
    <property type="entry name" value="HD-domain/PDEase-like"/>
    <property type="match status" value="1"/>
</dbReference>
<dbReference type="InterPro" id="IPR045865">
    <property type="entry name" value="ACT-like_dom_sf"/>
</dbReference>
<evidence type="ECO:0000256" key="7">
    <source>
        <dbReference type="ARBA" id="ARBA00024387"/>
    </source>
</evidence>
<dbReference type="PROSITE" id="PS51671">
    <property type="entry name" value="ACT"/>
    <property type="match status" value="2"/>
</dbReference>
<gene>
    <name evidence="11" type="primary">glnD</name>
    <name evidence="11" type="ORF">ENJ51_08235</name>
</gene>
<dbReference type="InterPro" id="IPR013546">
    <property type="entry name" value="PII_UdlTrfase/GS_AdlTrfase"/>
</dbReference>
<dbReference type="InterPro" id="IPR006674">
    <property type="entry name" value="HD_domain"/>
</dbReference>
<sequence length="835" mass="96178">VAIKQLLHKRSDLIDSILIDLWQQNKLADTHIASLVAVGGYGRREMHPSSDIDLLILLNAEPDTQEQALLSDFITTLWDLGLEIGQSVRTLDECIEEAEKDLTIITNLMESRLLTGNASLFQQLQALVQHDDLWSSRNFFAAKLDEQKKRYQHYGDSSYRVEPNLKEGPGGMRDIQMIDWIIQREYGTSSLLLLVKEDIVSQEELETLVEGRNYLWQVRFGLHQLAGRKEDRLLFNYQRPLAKQFGYEGRAEDNACIEGFMQQYYRTITSLERIAEVILGILRERIVNQLTLEAKQINALYLNQNGYLGLGDEDLFARHPHALLEVFHMLQITPHMVGMSANTIRAIRANLHLIDQKFRDKKTHKQLFIKIMSESQGITFVLHRMNRYGVLAAYIPAFSNIVGRMQYDLFHAYTVDEHTLKVIRNVRRLSTPEGAKESPLCSQIFHSLLKPQVLYLAALFHDIAKGRGGSHSEKGAQDALDFCLAHGMNVYAAHTVSWLVKQHLLMSSIAQRKDINDADVIMQFAETVTLTTRLDYLYLLTICDIRATNPSLLTSWKHTLLSDLYRNTRLHLINKDSTTINTAEIIEDKKQAIQQQADKFNISKMVQQAFWKRLNADYILHTPIYILRWHISLLANNPQESIVAIKQHKNNSSTLLFIYAKNRNDFFVRITSAIEKLQLDIVSARIYFSKDDQYSLTTLYLLSAEGKPISNKDDIDFIQTAVKKGLTNKLNIDRQYYRMPRQLKYFNTPTRVSFNQDKARQQTVITLKTADSPGLLTHISQVLYEHRIHLHSARIATLGEEVEDIFHITQADGSLLDDIELQEELEKELQLRLEY</sequence>
<dbReference type="EC" id="3.1.7.2" evidence="7"/>
<dbReference type="HAMAP" id="MF_00277">
    <property type="entry name" value="PII_uridylyl_transf"/>
    <property type="match status" value="1"/>
</dbReference>
<comment type="caution">
    <text evidence="11">The sequence shown here is derived from an EMBL/GenBank/DDBJ whole genome shotgun (WGS) entry which is preliminary data.</text>
</comment>
<reference evidence="11" key="1">
    <citation type="journal article" date="2020" name="mSystems">
        <title>Genome- and Community-Level Interaction Insights into Carbon Utilization and Element Cycling Functions of Hydrothermarchaeota in Hydrothermal Sediment.</title>
        <authorList>
            <person name="Zhou Z."/>
            <person name="Liu Y."/>
            <person name="Xu W."/>
            <person name="Pan J."/>
            <person name="Luo Z.H."/>
            <person name="Li M."/>
        </authorList>
    </citation>
    <scope>NUCLEOTIDE SEQUENCE [LARGE SCALE GENOMIC DNA]</scope>
    <source>
        <strain evidence="11">HyVt-493</strain>
    </source>
</reference>
<keyword evidence="5" id="KW-0460">Magnesium</keyword>
<accession>A0A7V2T3I6</accession>
<dbReference type="CDD" id="cd05401">
    <property type="entry name" value="NT_GlnE_GlnD_like"/>
    <property type="match status" value="1"/>
</dbReference>
<dbReference type="NCBIfam" id="TIGR01693">
    <property type="entry name" value="UTase_glnD"/>
    <property type="match status" value="1"/>
</dbReference>
<feature type="domain" description="HD" evidence="10">
    <location>
        <begin position="415"/>
        <end position="537"/>
    </location>
</feature>
<dbReference type="CDD" id="cd04900">
    <property type="entry name" value="ACT_UUR-like_1"/>
    <property type="match status" value="1"/>
</dbReference>
<evidence type="ECO:0000256" key="3">
    <source>
        <dbReference type="ARBA" id="ARBA00022737"/>
    </source>
</evidence>
<dbReference type="SMART" id="SM00471">
    <property type="entry name" value="HDc"/>
    <property type="match status" value="1"/>
</dbReference>
<proteinExistence type="inferred from homology"/>
<dbReference type="Gene3D" id="3.30.70.260">
    <property type="match status" value="1"/>
</dbReference>
<evidence type="ECO:0000256" key="2">
    <source>
        <dbReference type="ARBA" id="ARBA00022695"/>
    </source>
</evidence>
<dbReference type="InterPro" id="IPR002934">
    <property type="entry name" value="Polymerase_NTP_transf_dom"/>
</dbReference>
<dbReference type="EMBL" id="DRMS01000307">
    <property type="protein sequence ID" value="HFC92784.1"/>
    <property type="molecule type" value="Genomic_DNA"/>
</dbReference>
<evidence type="ECO:0000256" key="8">
    <source>
        <dbReference type="ARBA" id="ARBA00047968"/>
    </source>
</evidence>
<evidence type="ECO:0000256" key="4">
    <source>
        <dbReference type="ARBA" id="ARBA00022801"/>
    </source>
</evidence>
<evidence type="ECO:0000259" key="9">
    <source>
        <dbReference type="PROSITE" id="PS51671"/>
    </source>
</evidence>
<dbReference type="PIRSF" id="PIRSF006288">
    <property type="entry name" value="PII_uridyltransf"/>
    <property type="match status" value="1"/>
</dbReference>
<dbReference type="Proteomes" id="UP000885750">
    <property type="component" value="Unassembled WGS sequence"/>
</dbReference>
<name>A0A7V2T3I6_LEUMU</name>
<keyword evidence="6" id="KW-0511">Multifunctional enzyme</keyword>
<feature type="domain" description="ACT" evidence="9">
    <location>
        <begin position="655"/>
        <end position="737"/>
    </location>
</feature>
<dbReference type="InterPro" id="IPR043519">
    <property type="entry name" value="NT_sf"/>
</dbReference>
<evidence type="ECO:0000259" key="10">
    <source>
        <dbReference type="PROSITE" id="PS51831"/>
    </source>
</evidence>
<protein>
    <recommendedName>
        <fullName evidence="7">guanosine-3',5'-bis(diphosphate) 3'-diphosphatase</fullName>
        <ecNumber evidence="7">3.1.7.2</ecNumber>
    </recommendedName>
</protein>
<evidence type="ECO:0000256" key="1">
    <source>
        <dbReference type="ARBA" id="ARBA00022679"/>
    </source>
</evidence>
<dbReference type="SUPFAM" id="SSF81593">
    <property type="entry name" value="Nucleotidyltransferase substrate binding subunit/domain"/>
    <property type="match status" value="1"/>
</dbReference>
<organism evidence="11">
    <name type="scientific">Leucothrix mucor</name>
    <dbReference type="NCBI Taxonomy" id="45248"/>
    <lineage>
        <taxon>Bacteria</taxon>
        <taxon>Pseudomonadati</taxon>
        <taxon>Pseudomonadota</taxon>
        <taxon>Gammaproteobacteria</taxon>
        <taxon>Thiotrichales</taxon>
        <taxon>Thiotrichaceae</taxon>
        <taxon>Leucothrix</taxon>
    </lineage>
</organism>
<dbReference type="SUPFAM" id="SSF55021">
    <property type="entry name" value="ACT-like"/>
    <property type="match status" value="1"/>
</dbReference>
<dbReference type="AlphaFoldDB" id="A0A7V2T3I6"/>
<evidence type="ECO:0000256" key="5">
    <source>
        <dbReference type="ARBA" id="ARBA00022842"/>
    </source>
</evidence>
<dbReference type="InterPro" id="IPR010043">
    <property type="entry name" value="UTase/UR"/>
</dbReference>
<feature type="non-terminal residue" evidence="11">
    <location>
        <position position="1"/>
    </location>
</feature>
<evidence type="ECO:0000313" key="11">
    <source>
        <dbReference type="EMBL" id="HFC92784.1"/>
    </source>
</evidence>
<dbReference type="Pfam" id="PF01966">
    <property type="entry name" value="HD"/>
    <property type="match status" value="1"/>
</dbReference>
<feature type="domain" description="ACT" evidence="9">
    <location>
        <begin position="764"/>
        <end position="835"/>
    </location>
</feature>
<dbReference type="PANTHER" id="PTHR47320:SF1">
    <property type="entry name" value="BIFUNCTIONAL URIDYLYLTRANSFERASE_URIDYLYL-REMOVING ENZYME"/>
    <property type="match status" value="1"/>
</dbReference>
<dbReference type="InterPro" id="IPR003607">
    <property type="entry name" value="HD/PDEase_dom"/>
</dbReference>
<dbReference type="Pfam" id="PF08335">
    <property type="entry name" value="GlnD_UR_UTase"/>
    <property type="match status" value="1"/>
</dbReference>
<dbReference type="CDD" id="cd00077">
    <property type="entry name" value="HDc"/>
    <property type="match status" value="1"/>
</dbReference>
<dbReference type="Gene3D" id="1.10.3210.10">
    <property type="entry name" value="Hypothetical protein af1432"/>
    <property type="match status" value="1"/>
</dbReference>
<evidence type="ECO:0000256" key="6">
    <source>
        <dbReference type="ARBA" id="ARBA00023268"/>
    </source>
</evidence>
<dbReference type="Gene3D" id="3.30.460.10">
    <property type="entry name" value="Beta Polymerase, domain 2"/>
    <property type="match status" value="1"/>
</dbReference>
<keyword evidence="3" id="KW-0677">Repeat</keyword>
<comment type="catalytic activity">
    <reaction evidence="8">
        <text>guanosine 3',5'-bis(diphosphate) + H2O = GDP + diphosphate + H(+)</text>
        <dbReference type="Rhea" id="RHEA:14253"/>
        <dbReference type="ChEBI" id="CHEBI:15377"/>
        <dbReference type="ChEBI" id="CHEBI:15378"/>
        <dbReference type="ChEBI" id="CHEBI:33019"/>
        <dbReference type="ChEBI" id="CHEBI:58189"/>
        <dbReference type="ChEBI" id="CHEBI:77828"/>
        <dbReference type="EC" id="3.1.7.2"/>
    </reaction>
</comment>
<keyword evidence="2 11" id="KW-0548">Nucleotidyltransferase</keyword>
<dbReference type="GO" id="GO:0008893">
    <property type="term" value="F:guanosine-3',5'-bis(diphosphate) 3'-diphosphatase activity"/>
    <property type="evidence" value="ECO:0007669"/>
    <property type="project" value="UniProtKB-EC"/>
</dbReference>
<dbReference type="InterPro" id="IPR002912">
    <property type="entry name" value="ACT_dom"/>
</dbReference>
<dbReference type="PANTHER" id="PTHR47320">
    <property type="entry name" value="BIFUNCTIONAL URIDYLYLTRANSFERASE/URIDYLYL-REMOVING ENZYME"/>
    <property type="match status" value="1"/>
</dbReference>
<dbReference type="GO" id="GO:0008773">
    <property type="term" value="F:[protein-PII] uridylyltransferase activity"/>
    <property type="evidence" value="ECO:0007669"/>
    <property type="project" value="InterPro"/>
</dbReference>
<dbReference type="SUPFAM" id="SSF81301">
    <property type="entry name" value="Nucleotidyltransferase"/>
    <property type="match status" value="1"/>
</dbReference>
<dbReference type="PROSITE" id="PS51831">
    <property type="entry name" value="HD"/>
    <property type="match status" value="1"/>
</dbReference>
<dbReference type="CDD" id="cd04899">
    <property type="entry name" value="ACT_ACR-UUR-like_2"/>
    <property type="match status" value="1"/>
</dbReference>
<keyword evidence="1 11" id="KW-0808">Transferase</keyword>
<dbReference type="Pfam" id="PF01909">
    <property type="entry name" value="NTP_transf_2"/>
    <property type="match status" value="1"/>
</dbReference>